<keyword evidence="3 4" id="KW-0732">Signal</keyword>
<sequence>MSSHHPTSRRRRAAFPLVAALAASGLVLSACSSGKADAGDDESTFPTGQTITVTLIAPSAAQAQANDYLKATFDEKFPGNKLVFKDEAWGTYQADYAKELIDGEGDIPDVVEMGNTQTPGFTATGALLDLTDKKDDLGGDDLLPGFVDIGSYDGRFYAPPYYSVGRVVMASSAIAGQTVPQTLADYVATGEALKSKSKSKDKLSGIYLPGKDWYDVMPFVWENGGYIAKQEADGSWKAGFSSSGGIVGLVQAQNVMRKANDQKVGPANKDETKGAEIFCKGEIGYLAGPSSQGVVLQSSKKDGGCKDTFGSPDTFVAFALPGKDKGTVAATFAGGSNLGVAAKSKNPELAYQVLKIMTSPGYQDLMALNGFIPARISSSTNLPQDALTLAGAQAAQNAVLTPASPRWATVEDKHYLQKAFAKIAAGGDVPTIAKKLDQEIEETLNAK</sequence>
<dbReference type="InterPro" id="IPR006059">
    <property type="entry name" value="SBP"/>
</dbReference>
<evidence type="ECO:0000313" key="6">
    <source>
        <dbReference type="Proteomes" id="UP000326702"/>
    </source>
</evidence>
<comment type="similarity">
    <text evidence="1">Belongs to the bacterial solute-binding protein 1 family.</text>
</comment>
<evidence type="ECO:0000256" key="2">
    <source>
        <dbReference type="ARBA" id="ARBA00022448"/>
    </source>
</evidence>
<dbReference type="KEGG" id="lxl:KDY119_01241"/>
<dbReference type="GO" id="GO:1901982">
    <property type="term" value="F:maltose binding"/>
    <property type="evidence" value="ECO:0007669"/>
    <property type="project" value="TreeGrafter"/>
</dbReference>
<dbReference type="RefSeq" id="WP_051136678.1">
    <property type="nucleotide sequence ID" value="NZ_BAABIH010000012.1"/>
</dbReference>
<dbReference type="AlphaFoldDB" id="A0A5P9Q9J9"/>
<evidence type="ECO:0000256" key="1">
    <source>
        <dbReference type="ARBA" id="ARBA00008520"/>
    </source>
</evidence>
<evidence type="ECO:0000313" key="5">
    <source>
        <dbReference type="EMBL" id="QFU97742.1"/>
    </source>
</evidence>
<dbReference type="Gene3D" id="3.40.190.10">
    <property type="entry name" value="Periplasmic binding protein-like II"/>
    <property type="match status" value="1"/>
</dbReference>
<reference evidence="5 6" key="1">
    <citation type="submission" date="2019-10" db="EMBL/GenBank/DDBJ databases">
        <title>Genome sequence of Luteimicrobium xylanilyticum HY-24.</title>
        <authorList>
            <person name="Kim D.Y."/>
            <person name="Park H.-Y."/>
        </authorList>
    </citation>
    <scope>NUCLEOTIDE SEQUENCE [LARGE SCALE GENOMIC DNA]</scope>
    <source>
        <strain evidence="5 6">HY-24</strain>
    </source>
</reference>
<dbReference type="GO" id="GO:0015768">
    <property type="term" value="P:maltose transport"/>
    <property type="evidence" value="ECO:0007669"/>
    <property type="project" value="TreeGrafter"/>
</dbReference>
<dbReference type="InterPro" id="IPR006311">
    <property type="entry name" value="TAT_signal"/>
</dbReference>
<feature type="signal peptide" evidence="4">
    <location>
        <begin position="1"/>
        <end position="38"/>
    </location>
</feature>
<dbReference type="SUPFAM" id="SSF53850">
    <property type="entry name" value="Periplasmic binding protein-like II"/>
    <property type="match status" value="1"/>
</dbReference>
<dbReference type="Pfam" id="PF13416">
    <property type="entry name" value="SBP_bac_8"/>
    <property type="match status" value="1"/>
</dbReference>
<keyword evidence="2" id="KW-0813">Transport</keyword>
<dbReference type="PANTHER" id="PTHR30061:SF50">
    <property type="entry name" value="MALTOSE_MALTODEXTRIN-BINDING PERIPLASMIC PROTEIN"/>
    <property type="match status" value="1"/>
</dbReference>
<gene>
    <name evidence="5" type="ORF">KDY119_01241</name>
</gene>
<dbReference type="PROSITE" id="PS51318">
    <property type="entry name" value="TAT"/>
    <property type="match status" value="1"/>
</dbReference>
<dbReference type="EMBL" id="CP045529">
    <property type="protein sequence ID" value="QFU97742.1"/>
    <property type="molecule type" value="Genomic_DNA"/>
</dbReference>
<organism evidence="5 6">
    <name type="scientific">Luteimicrobium xylanilyticum</name>
    <dbReference type="NCBI Taxonomy" id="1133546"/>
    <lineage>
        <taxon>Bacteria</taxon>
        <taxon>Bacillati</taxon>
        <taxon>Actinomycetota</taxon>
        <taxon>Actinomycetes</taxon>
        <taxon>Micrococcales</taxon>
        <taxon>Luteimicrobium</taxon>
    </lineage>
</organism>
<evidence type="ECO:0000256" key="3">
    <source>
        <dbReference type="ARBA" id="ARBA00022729"/>
    </source>
</evidence>
<dbReference type="GO" id="GO:0042956">
    <property type="term" value="P:maltodextrin transmembrane transport"/>
    <property type="evidence" value="ECO:0007669"/>
    <property type="project" value="TreeGrafter"/>
</dbReference>
<feature type="chain" id="PRO_5038887112" evidence="4">
    <location>
        <begin position="39"/>
        <end position="447"/>
    </location>
</feature>
<dbReference type="PANTHER" id="PTHR30061">
    <property type="entry name" value="MALTOSE-BINDING PERIPLASMIC PROTEIN"/>
    <property type="match status" value="1"/>
</dbReference>
<dbReference type="GO" id="GO:0055052">
    <property type="term" value="C:ATP-binding cassette (ABC) transporter complex, substrate-binding subunit-containing"/>
    <property type="evidence" value="ECO:0007669"/>
    <property type="project" value="TreeGrafter"/>
</dbReference>
<proteinExistence type="inferred from homology"/>
<accession>A0A5P9Q9J9</accession>
<protein>
    <submittedName>
        <fullName evidence="5">Uncharacterized protein</fullName>
    </submittedName>
</protein>
<dbReference type="Proteomes" id="UP000326702">
    <property type="component" value="Chromosome"/>
</dbReference>
<evidence type="ECO:0000256" key="4">
    <source>
        <dbReference type="SAM" id="SignalP"/>
    </source>
</evidence>
<name>A0A5P9Q9J9_9MICO</name>
<keyword evidence="6" id="KW-1185">Reference proteome</keyword>